<dbReference type="EMBL" id="ADNX01000005">
    <property type="protein sequence ID" value="EFH08794.1"/>
    <property type="molecule type" value="Genomic_DNA"/>
</dbReference>
<accession>D5PZW7</accession>
<dbReference type="Proteomes" id="UP000003227">
    <property type="component" value="Unassembled WGS sequence"/>
</dbReference>
<name>D5PZW7_CLODI</name>
<keyword evidence="1" id="KW-1133">Transmembrane helix</keyword>
<feature type="transmembrane region" description="Helical" evidence="1">
    <location>
        <begin position="12"/>
        <end position="29"/>
    </location>
</feature>
<proteinExistence type="predicted"/>
<evidence type="ECO:0000313" key="3">
    <source>
        <dbReference type="Proteomes" id="UP000003227"/>
    </source>
</evidence>
<keyword evidence="1" id="KW-0472">Membrane</keyword>
<comment type="caution">
    <text evidence="2">The sequence shown here is derived from an EMBL/GenBank/DDBJ whole genome shotgun (WGS) entry which is preliminary data.</text>
</comment>
<evidence type="ECO:0000256" key="1">
    <source>
        <dbReference type="SAM" id="Phobius"/>
    </source>
</evidence>
<keyword evidence="1" id="KW-0812">Transmembrane</keyword>
<protein>
    <submittedName>
        <fullName evidence="2">Uncharacterized protein</fullName>
    </submittedName>
</protein>
<reference evidence="2 3" key="1">
    <citation type="submission" date="2010-05" db="EMBL/GenBank/DDBJ databases">
        <authorList>
            <person name="Qin X."/>
            <person name="Bachman B."/>
            <person name="Battles P."/>
            <person name="Bell A."/>
            <person name="Bess C."/>
            <person name="Bickham C."/>
            <person name="Chaboub L."/>
            <person name="Chen D."/>
            <person name="Coyle M."/>
            <person name="Deiros D.R."/>
            <person name="Dinh H."/>
            <person name="Forbes L."/>
            <person name="Fowler G."/>
            <person name="Francisco L."/>
            <person name="Fu Q."/>
            <person name="Gubbala S."/>
            <person name="Hale W."/>
            <person name="Han Y."/>
            <person name="Hemphill L."/>
            <person name="Highlander S.K."/>
            <person name="Hirani K."/>
            <person name="Hogues M."/>
            <person name="Jackson L."/>
            <person name="Jakkamsetti A."/>
            <person name="Javaid M."/>
            <person name="Jiang H."/>
            <person name="Korchina V."/>
            <person name="Kovar C."/>
            <person name="Lara F."/>
            <person name="Lee S."/>
            <person name="Mata R."/>
            <person name="Mathew T."/>
            <person name="Moen C."/>
            <person name="Morales K."/>
            <person name="Munidasa M."/>
            <person name="Nazareth L."/>
            <person name="Ngo R."/>
            <person name="Nguyen L."/>
            <person name="Okwuonu G."/>
            <person name="Ongeri F."/>
            <person name="Patil S."/>
            <person name="Petrosino J."/>
            <person name="Pham C."/>
            <person name="Pham P."/>
            <person name="Pu L.-L."/>
            <person name="Puazo M."/>
            <person name="Raj R."/>
            <person name="Reid J."/>
            <person name="Rouhana J."/>
            <person name="Saada N."/>
            <person name="Shang Y."/>
            <person name="Simmons D."/>
            <person name="Thornton R."/>
            <person name="Warren J."/>
            <person name="Weissenberger G."/>
            <person name="Zhang J."/>
            <person name="Zhang L."/>
            <person name="Zhou C."/>
            <person name="Zhu D."/>
            <person name="Muzny D."/>
            <person name="Worley K."/>
            <person name="Gibbs R."/>
        </authorList>
    </citation>
    <scope>NUCLEOTIDE SEQUENCE [LARGE SCALE GENOMIC DNA]</scope>
    <source>
        <strain evidence="2 3">NAP08</strain>
    </source>
</reference>
<organism evidence="2 3">
    <name type="scientific">Clostridioides difficile NAP08</name>
    <dbReference type="NCBI Taxonomy" id="525259"/>
    <lineage>
        <taxon>Bacteria</taxon>
        <taxon>Bacillati</taxon>
        <taxon>Bacillota</taxon>
        <taxon>Clostridia</taxon>
        <taxon>Peptostreptococcales</taxon>
        <taxon>Peptostreptococcaceae</taxon>
        <taxon>Clostridioides</taxon>
    </lineage>
</organism>
<gene>
    <name evidence="2" type="ORF">HMPREF0220_0199</name>
</gene>
<evidence type="ECO:0000313" key="2">
    <source>
        <dbReference type="EMBL" id="EFH08794.1"/>
    </source>
</evidence>
<feature type="transmembrane region" description="Helical" evidence="1">
    <location>
        <begin position="41"/>
        <end position="65"/>
    </location>
</feature>
<sequence length="76" mass="9364">MRREIKDLKQAILFYFYPVFTILCSYLGWNLSEQRMAIFKIWYQVSVMIWFILAVTMIVLLIKLMKLTKLRNRFKH</sequence>
<dbReference type="AlphaFoldDB" id="D5PZW7"/>
<dbReference type="HOGENOM" id="CLU_2599871_0_0_9"/>